<comment type="caution">
    <text evidence="1">The sequence shown here is derived from an EMBL/GenBank/DDBJ whole genome shotgun (WGS) entry which is preliminary data.</text>
</comment>
<evidence type="ECO:0000313" key="1">
    <source>
        <dbReference type="EMBL" id="CAJ2665593.1"/>
    </source>
</evidence>
<proteinExistence type="predicted"/>
<sequence>MSYCSYQAFKILAKNYLDIESHDVLFPIIQKLLGETNMTPADVAESLMSKSLTDDYETCFKTLIQSLEIAKKIAEDEAKKNAEKDQMKAEKDRQELAQEDEKV</sequence>
<name>A0ACB0L871_TRIPR</name>
<gene>
    <name evidence="1" type="ORF">MILVUS5_LOCUS30543</name>
</gene>
<dbReference type="EMBL" id="CASHSV030000513">
    <property type="protein sequence ID" value="CAJ2665593.1"/>
    <property type="molecule type" value="Genomic_DNA"/>
</dbReference>
<organism evidence="1 2">
    <name type="scientific">Trifolium pratense</name>
    <name type="common">Red clover</name>
    <dbReference type="NCBI Taxonomy" id="57577"/>
    <lineage>
        <taxon>Eukaryota</taxon>
        <taxon>Viridiplantae</taxon>
        <taxon>Streptophyta</taxon>
        <taxon>Embryophyta</taxon>
        <taxon>Tracheophyta</taxon>
        <taxon>Spermatophyta</taxon>
        <taxon>Magnoliopsida</taxon>
        <taxon>eudicotyledons</taxon>
        <taxon>Gunneridae</taxon>
        <taxon>Pentapetalae</taxon>
        <taxon>rosids</taxon>
        <taxon>fabids</taxon>
        <taxon>Fabales</taxon>
        <taxon>Fabaceae</taxon>
        <taxon>Papilionoideae</taxon>
        <taxon>50 kb inversion clade</taxon>
        <taxon>NPAAA clade</taxon>
        <taxon>Hologalegina</taxon>
        <taxon>IRL clade</taxon>
        <taxon>Trifolieae</taxon>
        <taxon>Trifolium</taxon>
    </lineage>
</organism>
<protein>
    <submittedName>
        <fullName evidence="1">Uncharacterized protein</fullName>
    </submittedName>
</protein>
<keyword evidence="2" id="KW-1185">Reference proteome</keyword>
<dbReference type="Proteomes" id="UP001177021">
    <property type="component" value="Unassembled WGS sequence"/>
</dbReference>
<accession>A0ACB0L871</accession>
<evidence type="ECO:0000313" key="2">
    <source>
        <dbReference type="Proteomes" id="UP001177021"/>
    </source>
</evidence>
<reference evidence="1" key="1">
    <citation type="submission" date="2023-10" db="EMBL/GenBank/DDBJ databases">
        <authorList>
            <person name="Rodriguez Cubillos JULIANA M."/>
            <person name="De Vega J."/>
        </authorList>
    </citation>
    <scope>NUCLEOTIDE SEQUENCE</scope>
</reference>